<evidence type="ECO:0000256" key="1">
    <source>
        <dbReference type="SAM" id="MobiDB-lite"/>
    </source>
</evidence>
<dbReference type="SUPFAM" id="SSF52540">
    <property type="entry name" value="P-loop containing nucleoside triphosphate hydrolases"/>
    <property type="match status" value="1"/>
</dbReference>
<dbReference type="InterPro" id="IPR027417">
    <property type="entry name" value="P-loop_NTPase"/>
</dbReference>
<dbReference type="PANTHER" id="PTHR36451:SF1">
    <property type="entry name" value="OMEGA-HYDROXY-BETA-DIHYDROMENAQUINONE-9 SULFOTRANSFERASE STF3"/>
    <property type="match status" value="1"/>
</dbReference>
<evidence type="ECO:0000313" key="3">
    <source>
        <dbReference type="Proteomes" id="UP000602395"/>
    </source>
</evidence>
<gene>
    <name evidence="2" type="ORF">IDF66_08055</name>
</gene>
<sequence length="393" mass="43773">MTSAARVPGAGSAASGPRLNVGTSADLHESAMRATGLDDFGDPDDYREALEVLLESYARDADLTELGSKMFRFFLKGALIARLLSESSWQTNPSYADVPVTRPIFVTGLPRTGTTALHRLLTADPAHQGLEMWLAEFPQPRPPRDTWASNPVYRQINAGLEKHHVANPEFMGLHYLDAGEVEECWQLLRQNVMSISYESLAHLPTYSGWLAQQDWTPTYQRHRRNLQMIGLNDPEKRWVLKNPSHMFALDALMAAYPDALVIQTHRPPETIIASMCSLAEHATPGWSNTFVGDKIGEAQLELWSRGLREFEAARRNHDPAQFLDIDFADLRSDPFGTVERVYSALGAEYTTEARSAMEALDAESRSGARKPQHQYSLADYGLTEGAVAEAFAR</sequence>
<name>A0ABR7W9Q2_9ACTN</name>
<protein>
    <submittedName>
        <fullName evidence="2">Sulfotransferase</fullName>
    </submittedName>
</protein>
<feature type="region of interest" description="Disordered" evidence="1">
    <location>
        <begin position="1"/>
        <end position="22"/>
    </location>
</feature>
<dbReference type="Proteomes" id="UP000602395">
    <property type="component" value="Unassembled WGS sequence"/>
</dbReference>
<dbReference type="EMBL" id="JACWMS010000002">
    <property type="protein sequence ID" value="MBD1319538.1"/>
    <property type="molecule type" value="Genomic_DNA"/>
</dbReference>
<dbReference type="InterPro" id="IPR052736">
    <property type="entry name" value="Stf3_sulfotransferase"/>
</dbReference>
<dbReference type="Gene3D" id="3.40.50.300">
    <property type="entry name" value="P-loop containing nucleotide triphosphate hydrolases"/>
    <property type="match status" value="1"/>
</dbReference>
<comment type="caution">
    <text evidence="2">The sequence shown here is derived from an EMBL/GenBank/DDBJ whole genome shotgun (WGS) entry which is preliminary data.</text>
</comment>
<accession>A0ABR7W9Q2</accession>
<dbReference type="RefSeq" id="WP_190266458.1">
    <property type="nucleotide sequence ID" value="NZ_BAABAD010000005.1"/>
</dbReference>
<dbReference type="Pfam" id="PF13469">
    <property type="entry name" value="Sulfotransfer_3"/>
    <property type="match status" value="1"/>
</dbReference>
<reference evidence="2 3" key="1">
    <citation type="submission" date="2020-09" db="EMBL/GenBank/DDBJ databases">
        <title>Novel species in genus Gordonia.</title>
        <authorList>
            <person name="Zhang G."/>
        </authorList>
    </citation>
    <scope>NUCLEOTIDE SEQUENCE [LARGE SCALE GENOMIC DNA]</scope>
    <source>
        <strain evidence="2 3">ON-33</strain>
    </source>
</reference>
<proteinExistence type="predicted"/>
<evidence type="ECO:0000313" key="2">
    <source>
        <dbReference type="EMBL" id="MBD1319538.1"/>
    </source>
</evidence>
<dbReference type="PANTHER" id="PTHR36451">
    <property type="entry name" value="PAPS-DEPENDENT SULFOTRANSFERASE STF3"/>
    <property type="match status" value="1"/>
</dbReference>
<organism evidence="2 3">
    <name type="scientific">Gordonia hankookensis</name>
    <dbReference type="NCBI Taxonomy" id="589403"/>
    <lineage>
        <taxon>Bacteria</taxon>
        <taxon>Bacillati</taxon>
        <taxon>Actinomycetota</taxon>
        <taxon>Actinomycetes</taxon>
        <taxon>Mycobacteriales</taxon>
        <taxon>Gordoniaceae</taxon>
        <taxon>Gordonia</taxon>
    </lineage>
</organism>
<keyword evidence="3" id="KW-1185">Reference proteome</keyword>